<evidence type="ECO:0000313" key="3">
    <source>
        <dbReference type="Proteomes" id="UP000471521"/>
    </source>
</evidence>
<name>A0A6B0SL84_9EURY</name>
<sequence>MSGTRTALAATVKQFARTPVLVALLVVLPAYFVGLLGVVLPDATVAVSIPGWSGQSALSEGVLPMLGTLAAVMVAGIAGLFLTVDTLHADGWLALSGLPSRTLFVARAAALTGAAALASVAATAVLGLHVVPEQPV</sequence>
<accession>A0A6B0SL84</accession>
<evidence type="ECO:0000256" key="1">
    <source>
        <dbReference type="SAM" id="Phobius"/>
    </source>
</evidence>
<comment type="caution">
    <text evidence="2">The sequence shown here is derived from an EMBL/GenBank/DDBJ whole genome shotgun (WGS) entry which is preliminary data.</text>
</comment>
<dbReference type="OrthoDB" id="270858at2157"/>
<reference evidence="2 3" key="1">
    <citation type="submission" date="2019-12" db="EMBL/GenBank/DDBJ databases">
        <title>Isolation and characterization of three novel carbon monoxide-oxidizing members of Halobacteria from salione crusts and soils.</title>
        <authorList>
            <person name="Myers M.R."/>
            <person name="King G.M."/>
        </authorList>
    </citation>
    <scope>NUCLEOTIDE SEQUENCE [LARGE SCALE GENOMIC DNA]</scope>
    <source>
        <strain evidence="2 3">PCN9</strain>
    </source>
</reference>
<feature type="transmembrane region" description="Helical" evidence="1">
    <location>
        <begin position="20"/>
        <end position="41"/>
    </location>
</feature>
<feature type="non-terminal residue" evidence="2">
    <location>
        <position position="136"/>
    </location>
</feature>
<keyword evidence="1" id="KW-0472">Membrane</keyword>
<dbReference type="EMBL" id="WUUU01000267">
    <property type="protein sequence ID" value="MXR22395.1"/>
    <property type="molecule type" value="Genomic_DNA"/>
</dbReference>
<organism evidence="2 3">
    <name type="scientific">Halobacterium bonnevillei</name>
    <dbReference type="NCBI Taxonomy" id="2692200"/>
    <lineage>
        <taxon>Archaea</taxon>
        <taxon>Methanobacteriati</taxon>
        <taxon>Methanobacteriota</taxon>
        <taxon>Stenosarchaea group</taxon>
        <taxon>Halobacteria</taxon>
        <taxon>Halobacteriales</taxon>
        <taxon>Halobacteriaceae</taxon>
        <taxon>Halobacterium</taxon>
    </lineage>
</organism>
<keyword evidence="1" id="KW-0812">Transmembrane</keyword>
<gene>
    <name evidence="2" type="ORF">GRX66_18065</name>
</gene>
<protein>
    <recommendedName>
        <fullName evidence="4">ABC transporter permease</fullName>
    </recommendedName>
</protein>
<feature type="transmembrane region" description="Helical" evidence="1">
    <location>
        <begin position="104"/>
        <end position="131"/>
    </location>
</feature>
<proteinExistence type="predicted"/>
<feature type="transmembrane region" description="Helical" evidence="1">
    <location>
        <begin position="61"/>
        <end position="84"/>
    </location>
</feature>
<keyword evidence="3" id="KW-1185">Reference proteome</keyword>
<evidence type="ECO:0008006" key="4">
    <source>
        <dbReference type="Google" id="ProtNLM"/>
    </source>
</evidence>
<keyword evidence="1" id="KW-1133">Transmembrane helix</keyword>
<dbReference type="Proteomes" id="UP000471521">
    <property type="component" value="Unassembled WGS sequence"/>
</dbReference>
<dbReference type="AlphaFoldDB" id="A0A6B0SL84"/>
<evidence type="ECO:0000313" key="2">
    <source>
        <dbReference type="EMBL" id="MXR22395.1"/>
    </source>
</evidence>